<dbReference type="GO" id="GO:0046872">
    <property type="term" value="F:metal ion binding"/>
    <property type="evidence" value="ECO:0007669"/>
    <property type="project" value="UniProtKB-KW"/>
</dbReference>
<feature type="transmembrane region" description="Helical" evidence="8">
    <location>
        <begin position="36"/>
        <end position="56"/>
    </location>
</feature>
<feature type="region of interest" description="Disordered" evidence="7">
    <location>
        <begin position="814"/>
        <end position="847"/>
    </location>
</feature>
<dbReference type="InterPro" id="IPR002073">
    <property type="entry name" value="PDEase_catalytic_dom"/>
</dbReference>
<dbReference type="InterPro" id="IPR023088">
    <property type="entry name" value="PDEase"/>
</dbReference>
<dbReference type="GO" id="GO:0004114">
    <property type="term" value="F:3',5'-cyclic-nucleotide phosphodiesterase activity"/>
    <property type="evidence" value="ECO:0007669"/>
    <property type="project" value="InterPro"/>
</dbReference>
<keyword evidence="2 6" id="KW-0378">Hydrolase</keyword>
<evidence type="ECO:0000256" key="5">
    <source>
        <dbReference type="PIRSR" id="PIRSR623088-3"/>
    </source>
</evidence>
<dbReference type="EC" id="3.1.4.-" evidence="6"/>
<keyword evidence="8" id="KW-0812">Transmembrane</keyword>
<dbReference type="PANTHER" id="PTHR11347">
    <property type="entry name" value="CYCLIC NUCLEOTIDE PHOSPHODIESTERASE"/>
    <property type="match status" value="1"/>
</dbReference>
<feature type="binding site" evidence="4">
    <location>
        <begin position="449"/>
        <end position="453"/>
    </location>
    <ligand>
        <name>AMP</name>
        <dbReference type="ChEBI" id="CHEBI:456215"/>
    </ligand>
</feature>
<dbReference type="PROSITE" id="PS00126">
    <property type="entry name" value="PDEASE_I_1"/>
    <property type="match status" value="1"/>
</dbReference>
<feature type="binding site" evidence="4">
    <location>
        <position position="662"/>
    </location>
    <ligand>
        <name>AMP</name>
        <dbReference type="ChEBI" id="CHEBI:456215"/>
    </ligand>
</feature>
<name>A0A7S4UQD3_9DINO</name>
<feature type="domain" description="PDEase" evidence="9">
    <location>
        <begin position="368"/>
        <end position="708"/>
    </location>
</feature>
<reference evidence="10" key="1">
    <citation type="submission" date="2021-01" db="EMBL/GenBank/DDBJ databases">
        <authorList>
            <person name="Corre E."/>
            <person name="Pelletier E."/>
            <person name="Niang G."/>
            <person name="Scheremetjew M."/>
            <person name="Finn R."/>
            <person name="Kale V."/>
            <person name="Holt S."/>
            <person name="Cochrane G."/>
            <person name="Meng A."/>
            <person name="Brown T."/>
            <person name="Cohen L."/>
        </authorList>
    </citation>
    <scope>NUCLEOTIDE SEQUENCE</scope>
    <source>
        <strain evidence="10">CCMP3105</strain>
    </source>
</reference>
<feature type="transmembrane region" description="Helical" evidence="8">
    <location>
        <begin position="93"/>
        <end position="113"/>
    </location>
</feature>
<evidence type="ECO:0000256" key="3">
    <source>
        <dbReference type="PIRSR" id="PIRSR623088-1"/>
    </source>
</evidence>
<proteinExistence type="inferred from homology"/>
<sequence length="847" mass="92910">MQETLEEVPQAWDSESWVLTTLEDGKEHGCTSLAQGVCQLALAAPAVALGLFASHVDAAEHVLFVACDVCLVVVFVAYSVLRCSGRLGECTAPPVCALFAWALSLLISLGSPSRRRRVLGLEAGGQLEACEEGSSALWIALLLCLLPVLAPMPAVPFALLGQLVSLQHLAIGLLLPREECSRDTGSPGGATLGLPPIWISALQLSALSALLVAGHWHLERQRHAEKVIMSFLKRRLSRSDGNKVAVGPLARTRIELVVNEIEQEEQDCRQLLEDLDDGLPYFGERVRFWALLPLHMATILRHYSAQLKRHRGDGGDTATEQLFRAMESGRSGETAAVSGWLEQTWAPGLNPRNRRSSIARSDPVNLASVEEMEERTSSLPRSKTIAGFAAEWRIGEWDFDALKCELDHRHVLQKVGFEFLRRHSVLPRAQLGRFLERLERSYDSGNPYHSHVHAADMANALFFLLTKTDLWQLADFADSTRAATIVAALGHDVGHFGRNNLFLISSRHSLAITYNDRSVLENFHSATLIRLLDEEYGDGLEDRKRLFSGFSADHLQKAHSLIISLVLSTDPAKHLDDLSSLRIRMGASSFDPISDDSDQQQCLCMLFRAADISHSAKEWSLHEEWSRRVVREFHAQGDEEKRLGLKVSPLCDRENFEFAKSQVGFLTFICLPTWTELANLESRVKDVGQFLPRIRGSRKSTMSSGGSRATPRSRSTSRHFTGGSGATPRGSEHRASLGHTLQMLTSSAKTTQFLLLPGALPSGSPSAKVAPADAQRIPEDSGPPPARLIRDVCLAHCDSNCKVWKGLGPAMTAESLASPKSARTASGSEPPEGGDVKAPRAEAEDEF</sequence>
<dbReference type="Pfam" id="PF00233">
    <property type="entry name" value="PDEase_I"/>
    <property type="match status" value="1"/>
</dbReference>
<evidence type="ECO:0000256" key="4">
    <source>
        <dbReference type="PIRSR" id="PIRSR623088-2"/>
    </source>
</evidence>
<protein>
    <recommendedName>
        <fullName evidence="6">Phosphodiesterase</fullName>
        <ecNumber evidence="6">3.1.4.-</ecNumber>
    </recommendedName>
</protein>
<evidence type="ECO:0000256" key="6">
    <source>
        <dbReference type="RuleBase" id="RU363067"/>
    </source>
</evidence>
<dbReference type="AlphaFoldDB" id="A0A7S4UQD3"/>
<keyword evidence="1 5" id="KW-0479">Metal-binding</keyword>
<evidence type="ECO:0000256" key="7">
    <source>
        <dbReference type="SAM" id="MobiDB-lite"/>
    </source>
</evidence>
<feature type="binding site" evidence="5">
    <location>
        <position position="492"/>
    </location>
    <ligand>
        <name>Zn(2+)</name>
        <dbReference type="ChEBI" id="CHEBI:29105"/>
        <label>2</label>
    </ligand>
</feature>
<feature type="binding site" evidence="4">
    <location>
        <position position="611"/>
    </location>
    <ligand>
        <name>AMP</name>
        <dbReference type="ChEBI" id="CHEBI:456215"/>
    </ligand>
</feature>
<evidence type="ECO:0000259" key="9">
    <source>
        <dbReference type="PROSITE" id="PS51845"/>
    </source>
</evidence>
<feature type="binding site" evidence="4">
    <location>
        <position position="492"/>
    </location>
    <ligand>
        <name>AMP</name>
        <dbReference type="ChEBI" id="CHEBI:456215"/>
    </ligand>
</feature>
<dbReference type="EMBL" id="HBNR01008880">
    <property type="protein sequence ID" value="CAE4566210.1"/>
    <property type="molecule type" value="Transcribed_RNA"/>
</dbReference>
<feature type="binding site" evidence="5">
    <location>
        <position position="491"/>
    </location>
    <ligand>
        <name>Zn(2+)</name>
        <dbReference type="ChEBI" id="CHEBI:29105"/>
        <label>1</label>
    </ligand>
</feature>
<feature type="transmembrane region" description="Helical" evidence="8">
    <location>
        <begin position="133"/>
        <end position="150"/>
    </location>
</feature>
<accession>A0A7S4UQD3</accession>
<dbReference type="PROSITE" id="PS51845">
    <property type="entry name" value="PDEASE_I_2"/>
    <property type="match status" value="1"/>
</dbReference>
<comment type="similarity">
    <text evidence="6">Belongs to the cyclic nucleotide phosphodiesterase family.</text>
</comment>
<feature type="compositionally biased region" description="Low complexity" evidence="7">
    <location>
        <begin position="703"/>
        <end position="714"/>
    </location>
</feature>
<comment type="cofactor">
    <cofactor evidence="6">
        <name>a divalent metal cation</name>
        <dbReference type="ChEBI" id="CHEBI:60240"/>
    </cofactor>
    <text evidence="6">Binds 2 divalent metal cations per subunit. Site 1 may preferentially bind zinc ions, while site 2 has a preference for magnesium and/or manganese ions.</text>
</comment>
<keyword evidence="8" id="KW-0472">Membrane</keyword>
<feature type="active site" description="Proton donor" evidence="3">
    <location>
        <position position="449"/>
    </location>
</feature>
<feature type="binding site" evidence="5">
    <location>
        <position position="611"/>
    </location>
    <ligand>
        <name>Zn(2+)</name>
        <dbReference type="ChEBI" id="CHEBI:29105"/>
        <label>1</label>
    </ligand>
</feature>
<feature type="compositionally biased region" description="Basic and acidic residues" evidence="7">
    <location>
        <begin position="834"/>
        <end position="847"/>
    </location>
</feature>
<feature type="binding site" evidence="5">
    <location>
        <position position="492"/>
    </location>
    <ligand>
        <name>Zn(2+)</name>
        <dbReference type="ChEBI" id="CHEBI:29105"/>
        <label>1</label>
    </ligand>
</feature>
<evidence type="ECO:0000313" key="10">
    <source>
        <dbReference type="EMBL" id="CAE4566210.1"/>
    </source>
</evidence>
<feature type="transmembrane region" description="Helical" evidence="8">
    <location>
        <begin position="62"/>
        <end position="81"/>
    </location>
</feature>
<feature type="binding site" evidence="5">
    <location>
        <position position="453"/>
    </location>
    <ligand>
        <name>Zn(2+)</name>
        <dbReference type="ChEBI" id="CHEBI:29105"/>
        <label>1</label>
    </ligand>
</feature>
<feature type="region of interest" description="Disordered" evidence="7">
    <location>
        <begin position="695"/>
        <end position="733"/>
    </location>
</feature>
<dbReference type="PRINTS" id="PR00387">
    <property type="entry name" value="PDIESTERASE1"/>
</dbReference>
<evidence type="ECO:0000256" key="8">
    <source>
        <dbReference type="SAM" id="Phobius"/>
    </source>
</evidence>
<dbReference type="Gene3D" id="1.10.1300.10">
    <property type="entry name" value="3'5'-cyclic nucleotide phosphodiesterase, catalytic domain"/>
    <property type="match status" value="1"/>
</dbReference>
<keyword evidence="8" id="KW-1133">Transmembrane helix</keyword>
<dbReference type="GO" id="GO:0007165">
    <property type="term" value="P:signal transduction"/>
    <property type="evidence" value="ECO:0007669"/>
    <property type="project" value="InterPro"/>
</dbReference>
<gene>
    <name evidence="10" type="ORF">AMON00008_LOCUS5829</name>
</gene>
<dbReference type="CDD" id="cd00077">
    <property type="entry name" value="HDc"/>
    <property type="match status" value="1"/>
</dbReference>
<evidence type="ECO:0000256" key="2">
    <source>
        <dbReference type="ARBA" id="ARBA00022801"/>
    </source>
</evidence>
<evidence type="ECO:0000256" key="1">
    <source>
        <dbReference type="ARBA" id="ARBA00022723"/>
    </source>
</evidence>
<dbReference type="SUPFAM" id="SSF109604">
    <property type="entry name" value="HD-domain/PDEase-like"/>
    <property type="match status" value="1"/>
</dbReference>
<dbReference type="InterPro" id="IPR036971">
    <property type="entry name" value="PDEase_catalytic_dom_sf"/>
</dbReference>
<dbReference type="InterPro" id="IPR003607">
    <property type="entry name" value="HD/PDEase_dom"/>
</dbReference>
<dbReference type="SMART" id="SM00471">
    <property type="entry name" value="HDc"/>
    <property type="match status" value="1"/>
</dbReference>
<organism evidence="10">
    <name type="scientific">Alexandrium monilatum</name>
    <dbReference type="NCBI Taxonomy" id="311494"/>
    <lineage>
        <taxon>Eukaryota</taxon>
        <taxon>Sar</taxon>
        <taxon>Alveolata</taxon>
        <taxon>Dinophyceae</taxon>
        <taxon>Gonyaulacales</taxon>
        <taxon>Pyrocystaceae</taxon>
        <taxon>Alexandrium</taxon>
    </lineage>
</organism>
<dbReference type="InterPro" id="IPR023174">
    <property type="entry name" value="PDEase_CS"/>
</dbReference>